<name>A0A1B0GJD0_LUTLO</name>
<accession>A0A1B0GJD0</accession>
<reference evidence="1" key="1">
    <citation type="submission" date="2020-05" db="UniProtKB">
        <authorList>
            <consortium name="EnsemblMetazoa"/>
        </authorList>
    </citation>
    <scope>IDENTIFICATION</scope>
    <source>
        <strain evidence="1">Jacobina</strain>
    </source>
</reference>
<evidence type="ECO:0000313" key="2">
    <source>
        <dbReference type="Proteomes" id="UP000092461"/>
    </source>
</evidence>
<organism evidence="1 2">
    <name type="scientific">Lutzomyia longipalpis</name>
    <name type="common">Sand fly</name>
    <dbReference type="NCBI Taxonomy" id="7200"/>
    <lineage>
        <taxon>Eukaryota</taxon>
        <taxon>Metazoa</taxon>
        <taxon>Ecdysozoa</taxon>
        <taxon>Arthropoda</taxon>
        <taxon>Hexapoda</taxon>
        <taxon>Insecta</taxon>
        <taxon>Pterygota</taxon>
        <taxon>Neoptera</taxon>
        <taxon>Endopterygota</taxon>
        <taxon>Diptera</taxon>
        <taxon>Nematocera</taxon>
        <taxon>Psychodoidea</taxon>
        <taxon>Psychodidae</taxon>
        <taxon>Lutzomyia</taxon>
        <taxon>Lutzomyia</taxon>
    </lineage>
</organism>
<evidence type="ECO:0000313" key="1">
    <source>
        <dbReference type="EnsemblMetazoa" id="LLOJ006237-PA"/>
    </source>
</evidence>
<dbReference type="VEuPathDB" id="VectorBase:LLOJ006237"/>
<dbReference type="EnsemblMetazoa" id="LLOJ006237-RA">
    <property type="protein sequence ID" value="LLOJ006237-PA"/>
    <property type="gene ID" value="LLOJ006237"/>
</dbReference>
<keyword evidence="2" id="KW-1185">Reference proteome</keyword>
<protein>
    <submittedName>
        <fullName evidence="1">Uncharacterized protein</fullName>
    </submittedName>
</protein>
<dbReference type="AlphaFoldDB" id="A0A1B0GJD0"/>
<dbReference type="EMBL" id="AJWK01020159">
    <property type="status" value="NOT_ANNOTATED_CDS"/>
    <property type="molecule type" value="Genomic_DNA"/>
</dbReference>
<dbReference type="Proteomes" id="UP000092461">
    <property type="component" value="Unassembled WGS sequence"/>
</dbReference>
<proteinExistence type="predicted"/>
<sequence length="130" mass="14447">MMMYDSMLIIIVSTERIPCNDVIAVGKGNVCHKSLGSSGDCSHEVLQALDVGKPRILVDDADKHVLKIVPCCMVSIEFRDRQRWQLAMEGLASRMGADASTARTSQRLPELLEHSLGTLFRLRLVLHEIS</sequence>